<evidence type="ECO:0000256" key="1">
    <source>
        <dbReference type="SAM" id="MobiDB-lite"/>
    </source>
</evidence>
<dbReference type="EMBL" id="CADEPI010000147">
    <property type="protein sequence ID" value="CAB3377533.1"/>
    <property type="molecule type" value="Genomic_DNA"/>
</dbReference>
<dbReference type="Proteomes" id="UP000494165">
    <property type="component" value="Unassembled WGS sequence"/>
</dbReference>
<evidence type="ECO:0000313" key="2">
    <source>
        <dbReference type="EMBL" id="CAB3377533.1"/>
    </source>
</evidence>
<feature type="compositionally biased region" description="Polar residues" evidence="1">
    <location>
        <begin position="84"/>
        <end position="97"/>
    </location>
</feature>
<feature type="region of interest" description="Disordered" evidence="1">
    <location>
        <begin position="1"/>
        <end position="158"/>
    </location>
</feature>
<dbReference type="AlphaFoldDB" id="A0A8S1DI66"/>
<organism evidence="2 3">
    <name type="scientific">Cloeon dipterum</name>
    <dbReference type="NCBI Taxonomy" id="197152"/>
    <lineage>
        <taxon>Eukaryota</taxon>
        <taxon>Metazoa</taxon>
        <taxon>Ecdysozoa</taxon>
        <taxon>Arthropoda</taxon>
        <taxon>Hexapoda</taxon>
        <taxon>Insecta</taxon>
        <taxon>Pterygota</taxon>
        <taxon>Palaeoptera</taxon>
        <taxon>Ephemeroptera</taxon>
        <taxon>Pisciforma</taxon>
        <taxon>Baetidae</taxon>
        <taxon>Cloeon</taxon>
    </lineage>
</organism>
<feature type="compositionally biased region" description="Low complexity" evidence="1">
    <location>
        <begin position="112"/>
        <end position="121"/>
    </location>
</feature>
<protein>
    <submittedName>
        <fullName evidence="2">Uncharacterized protein</fullName>
    </submittedName>
</protein>
<dbReference type="OrthoDB" id="2014201at2759"/>
<feature type="compositionally biased region" description="Pro residues" evidence="1">
    <location>
        <begin position="43"/>
        <end position="57"/>
    </location>
</feature>
<reference evidence="2 3" key="1">
    <citation type="submission" date="2020-04" db="EMBL/GenBank/DDBJ databases">
        <authorList>
            <person name="Alioto T."/>
            <person name="Alioto T."/>
            <person name="Gomez Garrido J."/>
        </authorList>
    </citation>
    <scope>NUCLEOTIDE SEQUENCE [LARGE SCALE GENOMIC DNA]</scope>
</reference>
<sequence length="203" mass="21931">MYSIGHFSVHLRPIKPPDAQLPAPDDFKVPPHTQYPPLQLSDPAPPLPPVPASPPQPQIMITAPDREQSLTPDMILPKSPPPDTSGSTCLHVSSSDSQKIESDETINPPNTPSNTPTDPQPGQSLNSDQPVVENSQEPSEAGLASAFSQMKLGEPSPAATMELQEHLRRSAWEQGSMDFMGADAFENIWSKIMDTVNKGPSNK</sequence>
<accession>A0A8S1DI66</accession>
<name>A0A8S1DI66_9INSE</name>
<keyword evidence="3" id="KW-1185">Reference proteome</keyword>
<proteinExistence type="predicted"/>
<evidence type="ECO:0000313" key="3">
    <source>
        <dbReference type="Proteomes" id="UP000494165"/>
    </source>
</evidence>
<feature type="compositionally biased region" description="Polar residues" evidence="1">
    <location>
        <begin position="122"/>
        <end position="138"/>
    </location>
</feature>
<comment type="caution">
    <text evidence="2">The sequence shown here is derived from an EMBL/GenBank/DDBJ whole genome shotgun (WGS) entry which is preliminary data.</text>
</comment>
<gene>
    <name evidence="2" type="ORF">CLODIP_2_CD01359</name>
</gene>